<dbReference type="GeneID" id="29857035"/>
<dbReference type="Proteomes" id="UP000017670">
    <property type="component" value="Unassembled WGS sequence"/>
</dbReference>
<dbReference type="STRING" id="262668.GCA_000931715_01291"/>
<keyword evidence="1" id="KW-0812">Transmembrane</keyword>
<name>N9FPJ3_9GAMM</name>
<dbReference type="PATRIC" id="fig|1217648.3.peg.1189"/>
<evidence type="ECO:0000313" key="3">
    <source>
        <dbReference type="Proteomes" id="UP000017670"/>
    </source>
</evidence>
<keyword evidence="1" id="KW-1133">Transmembrane helix</keyword>
<gene>
    <name evidence="2" type="ORF">F933_01200</name>
</gene>
<dbReference type="HOGENOM" id="CLU_716945_0_0_6"/>
<evidence type="ECO:0000313" key="2">
    <source>
        <dbReference type="EMBL" id="ENW06749.1"/>
    </source>
</evidence>
<organism evidence="2 3">
    <name type="scientific">Acinetobacter beijerinckii CIP 110307</name>
    <dbReference type="NCBI Taxonomy" id="1217648"/>
    <lineage>
        <taxon>Bacteria</taxon>
        <taxon>Pseudomonadati</taxon>
        <taxon>Pseudomonadota</taxon>
        <taxon>Gammaproteobacteria</taxon>
        <taxon>Moraxellales</taxon>
        <taxon>Moraxellaceae</taxon>
        <taxon>Acinetobacter</taxon>
    </lineage>
</organism>
<dbReference type="RefSeq" id="WP_005059461.1">
    <property type="nucleotide sequence ID" value="NZ_KB849765.1"/>
</dbReference>
<dbReference type="AlphaFoldDB" id="N9FPJ3"/>
<dbReference type="eggNOG" id="ENOG5031S53">
    <property type="taxonomic scope" value="Bacteria"/>
</dbReference>
<protein>
    <submittedName>
        <fullName evidence="2">Uncharacterized protein</fullName>
    </submittedName>
</protein>
<reference evidence="2 3" key="1">
    <citation type="submission" date="2013-02" db="EMBL/GenBank/DDBJ databases">
        <title>The Genome Sequence of Acinetobacter beijerinckii CIP 110307.</title>
        <authorList>
            <consortium name="The Broad Institute Genome Sequencing Platform"/>
            <consortium name="The Broad Institute Genome Sequencing Center for Infectious Disease"/>
            <person name="Cerqueira G."/>
            <person name="Feldgarden M."/>
            <person name="Courvalin P."/>
            <person name="Perichon B."/>
            <person name="Grillot-Courvalin C."/>
            <person name="Clermont D."/>
            <person name="Rocha E."/>
            <person name="Yoon E.-J."/>
            <person name="Nemec A."/>
            <person name="Walker B."/>
            <person name="Young S.K."/>
            <person name="Zeng Q."/>
            <person name="Gargeya S."/>
            <person name="Fitzgerald M."/>
            <person name="Haas B."/>
            <person name="Abouelleil A."/>
            <person name="Alvarado L."/>
            <person name="Arachchi H.M."/>
            <person name="Berlin A.M."/>
            <person name="Chapman S.B."/>
            <person name="Dewar J."/>
            <person name="Goldberg J."/>
            <person name="Griggs A."/>
            <person name="Gujja S."/>
            <person name="Hansen M."/>
            <person name="Howarth C."/>
            <person name="Imamovic A."/>
            <person name="Larimer J."/>
            <person name="McCowan C."/>
            <person name="Murphy C."/>
            <person name="Neiman D."/>
            <person name="Pearson M."/>
            <person name="Priest M."/>
            <person name="Roberts A."/>
            <person name="Saif S."/>
            <person name="Shea T."/>
            <person name="Sisk P."/>
            <person name="Sykes S."/>
            <person name="Wortman J."/>
            <person name="Nusbaum C."/>
            <person name="Birren B."/>
        </authorList>
    </citation>
    <scope>NUCLEOTIDE SEQUENCE [LARGE SCALE GENOMIC DNA]</scope>
    <source>
        <strain evidence="2 3">CIP 110307</strain>
    </source>
</reference>
<dbReference type="EMBL" id="APQL01000005">
    <property type="protein sequence ID" value="ENW06749.1"/>
    <property type="molecule type" value="Genomic_DNA"/>
</dbReference>
<comment type="caution">
    <text evidence="2">The sequence shown here is derived from an EMBL/GenBank/DDBJ whole genome shotgun (WGS) entry which is preliminary data.</text>
</comment>
<keyword evidence="3" id="KW-1185">Reference proteome</keyword>
<evidence type="ECO:0000256" key="1">
    <source>
        <dbReference type="SAM" id="Phobius"/>
    </source>
</evidence>
<sequence>MRIKDKQKKPDTVTDLFEGLDVPIAIKSNLKSAKKFVMALLKDMSKQKNPSVHEFHQIQTNSKNIREIKIYAQIELEYSGKIYSYNFLRLKGSFIPEYMLKEIYDCNFLDIKIMSVGGAPNSKNKINQLFTGIAITIATVIGSIIKEELPIKMTLGEGFQLIQKIIKTYENDYQQKVQEPIKELLRTIELYYQLDIDDKDISKPNYPDSIQDANKHPDQSYTEVVEHLEKAINQCITIGLFKQYQRSPNSNKKIENIPVICEGHTLLNNTKLLKKLNGSTLNLEGNSKKKQIYNVFDKKIIDLISDNQYEKKYKNKTELYRVLAEGISEQLYEYMKNHRQDNNHKHGLMPDNLATRIRTIINKNDELKKKFIQQFEK</sequence>
<proteinExistence type="predicted"/>
<feature type="transmembrane region" description="Helical" evidence="1">
    <location>
        <begin position="129"/>
        <end position="145"/>
    </location>
</feature>
<keyword evidence="1" id="KW-0472">Membrane</keyword>
<accession>N9FPJ3</accession>